<comment type="caution">
    <text evidence="2">The sequence shown here is derived from an EMBL/GenBank/DDBJ whole genome shotgun (WGS) entry which is preliminary data.</text>
</comment>
<proteinExistence type="predicted"/>
<evidence type="ECO:0000313" key="2">
    <source>
        <dbReference type="EMBL" id="OJT04571.1"/>
    </source>
</evidence>
<feature type="region of interest" description="Disordered" evidence="1">
    <location>
        <begin position="1"/>
        <end position="153"/>
    </location>
</feature>
<dbReference type="OrthoDB" id="3245714at2759"/>
<name>A0A1M2VAA7_TRAPU</name>
<dbReference type="EMBL" id="MNAD01001539">
    <property type="protein sequence ID" value="OJT04571.1"/>
    <property type="molecule type" value="Genomic_DNA"/>
</dbReference>
<dbReference type="AlphaFoldDB" id="A0A1M2VAA7"/>
<evidence type="ECO:0000313" key="3">
    <source>
        <dbReference type="Proteomes" id="UP000184267"/>
    </source>
</evidence>
<feature type="compositionally biased region" description="Basic and acidic residues" evidence="1">
    <location>
        <begin position="88"/>
        <end position="100"/>
    </location>
</feature>
<evidence type="ECO:0000256" key="1">
    <source>
        <dbReference type="SAM" id="MobiDB-lite"/>
    </source>
</evidence>
<dbReference type="OMA" id="DRAYEHE"/>
<reference evidence="2 3" key="1">
    <citation type="submission" date="2016-10" db="EMBL/GenBank/DDBJ databases">
        <title>Genome sequence of the basidiomycete white-rot fungus Trametes pubescens.</title>
        <authorList>
            <person name="Makela M.R."/>
            <person name="Granchi Z."/>
            <person name="Peng M."/>
            <person name="De Vries R.P."/>
            <person name="Grigoriev I."/>
            <person name="Riley R."/>
            <person name="Hilden K."/>
        </authorList>
    </citation>
    <scope>NUCLEOTIDE SEQUENCE [LARGE SCALE GENOMIC DNA]</scope>
    <source>
        <strain evidence="2 3">FBCC735</strain>
    </source>
</reference>
<gene>
    <name evidence="2" type="ORF">TRAPUB_4841</name>
</gene>
<sequence length="248" mass="26505">MPAFTSPASLRRLSRAGSVRTSARALAPPEPTPAPATTSPTADAEPAPEALTSPRPLSPLLHAENDGVIFKAVRAYERDRQRSKKTKERTERERERERQRAAAATGTTSPDGRPCRHCPSNSTSTSARRTGLALSLTSASTKEDASLAHGTPGSPLVEEIIADVVERETRARGSLEVHLAQLVKPAKARRSKAGEFELVPAIPLVIALDDALADDAELDEPWEHISADELDEKRAAPPSYATVVASTA</sequence>
<organism evidence="2 3">
    <name type="scientific">Trametes pubescens</name>
    <name type="common">White-rot fungus</name>
    <dbReference type="NCBI Taxonomy" id="154538"/>
    <lineage>
        <taxon>Eukaryota</taxon>
        <taxon>Fungi</taxon>
        <taxon>Dikarya</taxon>
        <taxon>Basidiomycota</taxon>
        <taxon>Agaricomycotina</taxon>
        <taxon>Agaricomycetes</taxon>
        <taxon>Polyporales</taxon>
        <taxon>Polyporaceae</taxon>
        <taxon>Trametes</taxon>
    </lineage>
</organism>
<keyword evidence="3" id="KW-1185">Reference proteome</keyword>
<protein>
    <submittedName>
        <fullName evidence="2">Uncharacterized protein</fullName>
    </submittedName>
</protein>
<feature type="compositionally biased region" description="Polar residues" evidence="1">
    <location>
        <begin position="119"/>
        <end position="128"/>
    </location>
</feature>
<dbReference type="Proteomes" id="UP000184267">
    <property type="component" value="Unassembled WGS sequence"/>
</dbReference>
<feature type="compositionally biased region" description="Low complexity" evidence="1">
    <location>
        <begin position="35"/>
        <end position="52"/>
    </location>
</feature>
<accession>A0A1M2VAA7</accession>